<feature type="compositionally biased region" description="Acidic residues" evidence="1">
    <location>
        <begin position="110"/>
        <end position="120"/>
    </location>
</feature>
<feature type="region of interest" description="Disordered" evidence="1">
    <location>
        <begin position="326"/>
        <end position="354"/>
    </location>
</feature>
<name>A0A074WST8_9PEZI</name>
<evidence type="ECO:0000313" key="3">
    <source>
        <dbReference type="EMBL" id="KEQ76255.1"/>
    </source>
</evidence>
<dbReference type="GeneID" id="25413205"/>
<dbReference type="RefSeq" id="XP_013430337.1">
    <property type="nucleotide sequence ID" value="XM_013574883.1"/>
</dbReference>
<dbReference type="PANTHER" id="PTHR36102">
    <property type="entry name" value="CHROMOSOME 10, WHOLE GENOME SHOTGUN SEQUENCE"/>
    <property type="match status" value="1"/>
</dbReference>
<evidence type="ECO:0000313" key="4">
    <source>
        <dbReference type="Proteomes" id="UP000027730"/>
    </source>
</evidence>
<sequence>MLGLYRPITSSRNQVLFLDRPRNITLNRDDSAAVKKKKFVANRLDHLAPHVLDRIYQVCINNDGSSPITASESILDPRASRILQIEEESAQRSDNLHQNASRRGAAASEDSSDGEDEDEPWSNHGNMQITLHIANQDEVIHFLKMRFTQIQQLATKVIAKAWIKAICPKKQANFPYVDSNPRADQSQKRRRPRPDGPRIPLFWPDVDLCRHKEPDHTRKTERTYLLVHLLRLHWTEQEWIQSNGKGSEVPQKIKDRNWVGFLKDAFPVNKLEEVQGSNPDKAAMRRRYLNQIYRVAEDEQMLRHRMGPPNQKRSFTAGAGWVPAGSQAVASVSQSDQPDSEDEEDSPAVRSSTMACTNSLSETYAMSPKSEEQADDLGSASSYSEVKLLKEAALERMPFNGSFPREEVAVAGPSSSQGPDMKFDPADEPMTAPLGSVPASEEMTCYGPSWGGSTAMVQKTPEVYHQPQYAGAPGPWYGATSMGHGQGQLATADVSNQAWGDYRHGFVPFQAAALPGKVMTGAVSHNTGFGNMHQMAMPTPFVQTAVTAANDNQQAMYQGSRMHYAHDGFEQHVQAGYTGAPHQEMYTGWL</sequence>
<dbReference type="PANTHER" id="PTHR36102:SF1">
    <property type="entry name" value="YDR124W-LIKE HELICAL BUNDLE DOMAIN-CONTAINING PROTEIN"/>
    <property type="match status" value="1"/>
</dbReference>
<feature type="compositionally biased region" description="Low complexity" evidence="1">
    <location>
        <begin position="326"/>
        <end position="337"/>
    </location>
</feature>
<dbReference type="HOGENOM" id="CLU_462290_0_0_1"/>
<organism evidence="3 4">
    <name type="scientific">Aureobasidium namibiae CBS 147.97</name>
    <dbReference type="NCBI Taxonomy" id="1043004"/>
    <lineage>
        <taxon>Eukaryota</taxon>
        <taxon>Fungi</taxon>
        <taxon>Dikarya</taxon>
        <taxon>Ascomycota</taxon>
        <taxon>Pezizomycotina</taxon>
        <taxon>Dothideomycetes</taxon>
        <taxon>Dothideomycetidae</taxon>
        <taxon>Dothideales</taxon>
        <taxon>Saccotheciaceae</taxon>
        <taxon>Aureobasidium</taxon>
    </lineage>
</organism>
<feature type="region of interest" description="Disordered" evidence="1">
    <location>
        <begin position="88"/>
        <end position="124"/>
    </location>
</feature>
<protein>
    <recommendedName>
        <fullName evidence="2">Subtelomeric hrmA-associated cluster protein AFUB-079030/YDR124W-like helical bundle domain-containing protein</fullName>
    </recommendedName>
</protein>
<dbReference type="InterPro" id="IPR021264">
    <property type="entry name" value="AFUB_079030/YDR124W-like"/>
</dbReference>
<accession>A0A074WST8</accession>
<keyword evidence="4" id="KW-1185">Reference proteome</keyword>
<feature type="region of interest" description="Disordered" evidence="1">
    <location>
        <begin position="174"/>
        <end position="198"/>
    </location>
</feature>
<dbReference type="InterPro" id="IPR047092">
    <property type="entry name" value="AFUB_07903/YDR124W-like_hel"/>
</dbReference>
<dbReference type="Pfam" id="PF11001">
    <property type="entry name" value="AFUB_07903_YDR124W_hel"/>
    <property type="match status" value="1"/>
</dbReference>
<dbReference type="EMBL" id="KL584704">
    <property type="protein sequence ID" value="KEQ76255.1"/>
    <property type="molecule type" value="Genomic_DNA"/>
</dbReference>
<gene>
    <name evidence="3" type="ORF">M436DRAFT_61516</name>
</gene>
<reference evidence="3 4" key="1">
    <citation type="journal article" date="2014" name="BMC Genomics">
        <title>Genome sequencing of four Aureobasidium pullulans varieties: biotechnological potential, stress tolerance, and description of new species.</title>
        <authorList>
            <person name="Gostin Ar C."/>
            <person name="Ohm R.A."/>
            <person name="Kogej T."/>
            <person name="Sonjak S."/>
            <person name="Turk M."/>
            <person name="Zajc J."/>
            <person name="Zalar P."/>
            <person name="Grube M."/>
            <person name="Sun H."/>
            <person name="Han J."/>
            <person name="Sharma A."/>
            <person name="Chiniquy J."/>
            <person name="Ngan C.Y."/>
            <person name="Lipzen A."/>
            <person name="Barry K."/>
            <person name="Grigoriev I.V."/>
            <person name="Gunde-Cimerman N."/>
        </authorList>
    </citation>
    <scope>NUCLEOTIDE SEQUENCE [LARGE SCALE GENOMIC DNA]</scope>
    <source>
        <strain evidence="3 4">CBS 147.97</strain>
    </source>
</reference>
<dbReference type="Proteomes" id="UP000027730">
    <property type="component" value="Unassembled WGS sequence"/>
</dbReference>
<feature type="domain" description="Subtelomeric hrmA-associated cluster protein AFUB-079030/YDR124W-like helical bundle" evidence="2">
    <location>
        <begin position="133"/>
        <end position="297"/>
    </location>
</feature>
<dbReference type="STRING" id="1043004.A0A074WST8"/>
<dbReference type="AlphaFoldDB" id="A0A074WST8"/>
<dbReference type="OrthoDB" id="5338458at2759"/>
<proteinExistence type="predicted"/>
<evidence type="ECO:0000259" key="2">
    <source>
        <dbReference type="Pfam" id="PF11001"/>
    </source>
</evidence>
<evidence type="ECO:0000256" key="1">
    <source>
        <dbReference type="SAM" id="MobiDB-lite"/>
    </source>
</evidence>